<dbReference type="AlphaFoldDB" id="A0A1I5EHI3"/>
<organism evidence="1 2">
    <name type="scientific">Xenorhabdus japonica</name>
    <dbReference type="NCBI Taxonomy" id="53341"/>
    <lineage>
        <taxon>Bacteria</taxon>
        <taxon>Pseudomonadati</taxon>
        <taxon>Pseudomonadota</taxon>
        <taxon>Gammaproteobacteria</taxon>
        <taxon>Enterobacterales</taxon>
        <taxon>Morganellaceae</taxon>
        <taxon>Xenorhabdus</taxon>
    </lineage>
</organism>
<sequence>MKLSYHIEDKHAEKFISLLVLGVLQALDKKLISIDEAEGFIFKPYVSDLLETIKSSKELSKIIIDGCLLDDVKDLIPDKLQGEIDALIERTSSVIRNSKEIGRLVEKEIRVVGKGINEGGM</sequence>
<evidence type="ECO:0008006" key="3">
    <source>
        <dbReference type="Google" id="ProtNLM"/>
    </source>
</evidence>
<dbReference type="RefSeq" id="WP_092521531.1">
    <property type="nucleotide sequence ID" value="NZ_CAWRAH010000012.1"/>
</dbReference>
<dbReference type="EMBL" id="FOVO01000070">
    <property type="protein sequence ID" value="SFO10860.1"/>
    <property type="molecule type" value="Genomic_DNA"/>
</dbReference>
<protein>
    <recommendedName>
        <fullName evidence="3">DUF3969 family protein</fullName>
    </recommendedName>
</protein>
<dbReference type="Pfam" id="PF13108">
    <property type="entry name" value="DUF3969"/>
    <property type="match status" value="1"/>
</dbReference>
<dbReference type="OrthoDB" id="6899556at2"/>
<proteinExistence type="predicted"/>
<reference evidence="2" key="1">
    <citation type="submission" date="2016-10" db="EMBL/GenBank/DDBJ databases">
        <authorList>
            <person name="Varghese N."/>
            <person name="Submissions S."/>
        </authorList>
    </citation>
    <scope>NUCLEOTIDE SEQUENCE [LARGE SCALE GENOMIC DNA]</scope>
    <source>
        <strain evidence="2">DSM 16522</strain>
    </source>
</reference>
<dbReference type="InterPro" id="IPR025083">
    <property type="entry name" value="DUF3969"/>
</dbReference>
<evidence type="ECO:0000313" key="2">
    <source>
        <dbReference type="Proteomes" id="UP000199011"/>
    </source>
</evidence>
<dbReference type="Proteomes" id="UP000199011">
    <property type="component" value="Unassembled WGS sequence"/>
</dbReference>
<gene>
    <name evidence="1" type="ORF">SAMN05421579_1707</name>
</gene>
<keyword evidence="2" id="KW-1185">Reference proteome</keyword>
<accession>A0A1I5EHI3</accession>
<evidence type="ECO:0000313" key="1">
    <source>
        <dbReference type="EMBL" id="SFO10860.1"/>
    </source>
</evidence>
<name>A0A1I5EHI3_9GAMM</name>